<feature type="domain" description="Resolvase/invertase-type recombinase catalytic" evidence="2">
    <location>
        <begin position="13"/>
        <end position="162"/>
    </location>
</feature>
<accession>A0A1M7RQL4</accession>
<proteinExistence type="predicted"/>
<dbReference type="InterPro" id="IPR011109">
    <property type="entry name" value="DNA_bind_recombinase_dom"/>
</dbReference>
<evidence type="ECO:0000256" key="1">
    <source>
        <dbReference type="SAM" id="Coils"/>
    </source>
</evidence>
<dbReference type="PANTHER" id="PTHR30461:SF23">
    <property type="entry name" value="DNA RECOMBINASE-RELATED"/>
    <property type="match status" value="1"/>
</dbReference>
<dbReference type="PROSITE" id="PS51737">
    <property type="entry name" value="RECOMBINASE_DNA_BIND"/>
    <property type="match status" value="1"/>
</dbReference>
<evidence type="ECO:0000313" key="4">
    <source>
        <dbReference type="EMBL" id="SHN48396.1"/>
    </source>
</evidence>
<keyword evidence="1" id="KW-0175">Coiled coil</keyword>
<dbReference type="SUPFAM" id="SSF53041">
    <property type="entry name" value="Resolvase-like"/>
    <property type="match status" value="1"/>
</dbReference>
<dbReference type="RefSeq" id="WP_072699948.1">
    <property type="nucleotide sequence ID" value="NZ_FRDH01000003.1"/>
</dbReference>
<dbReference type="AlphaFoldDB" id="A0A1M7RQL4"/>
<dbReference type="InterPro" id="IPR025827">
    <property type="entry name" value="Zn_ribbon_recom_dom"/>
</dbReference>
<dbReference type="PANTHER" id="PTHR30461">
    <property type="entry name" value="DNA-INVERTASE FROM LAMBDOID PROPHAGE"/>
    <property type="match status" value="1"/>
</dbReference>
<feature type="domain" description="Recombinase" evidence="3">
    <location>
        <begin position="170"/>
        <end position="287"/>
    </location>
</feature>
<evidence type="ECO:0000259" key="2">
    <source>
        <dbReference type="PROSITE" id="PS51736"/>
    </source>
</evidence>
<name>A0A1M7RQL4_9FIRM</name>
<dbReference type="Pfam" id="PF07508">
    <property type="entry name" value="Recombinase"/>
    <property type="match status" value="1"/>
</dbReference>
<gene>
    <name evidence="4" type="ORF">SAMN02745247_00006</name>
</gene>
<dbReference type="Pfam" id="PF13408">
    <property type="entry name" value="Zn_ribbon_recom"/>
    <property type="match status" value="1"/>
</dbReference>
<dbReference type="Pfam" id="PF00239">
    <property type="entry name" value="Resolvase"/>
    <property type="match status" value="1"/>
</dbReference>
<sequence length="610" mass="70744">MKRKVTPETDDRRVVIYARKSKITHKGDSIANQEEYCKDYARLHLNLSEDYEFEVYEDEGKSGFYSDRPDFQRMIHDVERRKIKAIVCYKLDRISRKMSDLTNMIDFLNKYDCALLISSNNLNTKDNNSKMMIQMLGMIAEFERDIITERIQDNLEELAKDGRWMGGIPPTGFTTERSKTGRGKSKNAFTYLVPIPEERALVEHVFEVFLETRSYNQTAQRLNEEGYRTKMNADFTTLAVKDLISNPVYCIADEYSYNYFLDENCNMYGDKEEYDGFHGISVYNRTTQTKEESDDSTFLNPEFSRYTIRKEKDEWIVAVGKHEGFILSTRWVAAQKLKDDIADKYNRPHRATNALLAGIIYCPLCGKKLSVISESNRYTHGKPRFKYACPNAVRKGACTYQAVRGVELDEYVVSELAKLKEEDNQYVKLIKAEAKKFKASDKNEQDILTLKKDIEKLEQDIMLQVKNLRDVSDALRPYVQADMDNMAKEIADKKKKLQKLDAIEKQRSDQYSDLSKTLEIAMNFERMTKDEDPEVIVSIIRSIVERIIVTQEGKDSNVHLFLKGQPGENYDDFFADSDTLIDAESRSDELCDSEGCRKLYPHFCRSAIKS</sequence>
<dbReference type="PROSITE" id="PS51736">
    <property type="entry name" value="RECOMBINASES_3"/>
    <property type="match status" value="1"/>
</dbReference>
<reference evidence="4 5" key="1">
    <citation type="submission" date="2016-12" db="EMBL/GenBank/DDBJ databases">
        <authorList>
            <person name="Song W.-J."/>
            <person name="Kurnit D.M."/>
        </authorList>
    </citation>
    <scope>NUCLEOTIDE SEQUENCE [LARGE SCALE GENOMIC DNA]</scope>
    <source>
        <strain evidence="4 5">DSM 14810</strain>
    </source>
</reference>
<dbReference type="EMBL" id="FRDH01000003">
    <property type="protein sequence ID" value="SHN48396.1"/>
    <property type="molecule type" value="Genomic_DNA"/>
</dbReference>
<dbReference type="Proteomes" id="UP000184097">
    <property type="component" value="Unassembled WGS sequence"/>
</dbReference>
<dbReference type="GO" id="GO:0000150">
    <property type="term" value="F:DNA strand exchange activity"/>
    <property type="evidence" value="ECO:0007669"/>
    <property type="project" value="InterPro"/>
</dbReference>
<feature type="coiled-coil region" evidence="1">
    <location>
        <begin position="440"/>
        <end position="503"/>
    </location>
</feature>
<evidence type="ECO:0000259" key="3">
    <source>
        <dbReference type="PROSITE" id="PS51737"/>
    </source>
</evidence>
<protein>
    <submittedName>
        <fullName evidence="4">Recombinase zinc beta ribbon domain-containing protein</fullName>
    </submittedName>
</protein>
<dbReference type="InterPro" id="IPR050639">
    <property type="entry name" value="SSR_resolvase"/>
</dbReference>
<dbReference type="GO" id="GO:0003677">
    <property type="term" value="F:DNA binding"/>
    <property type="evidence" value="ECO:0007669"/>
    <property type="project" value="InterPro"/>
</dbReference>
<evidence type="ECO:0000313" key="5">
    <source>
        <dbReference type="Proteomes" id="UP000184097"/>
    </source>
</evidence>
<dbReference type="InterPro" id="IPR038109">
    <property type="entry name" value="DNA_bind_recomb_sf"/>
</dbReference>
<dbReference type="Gene3D" id="3.90.1750.20">
    <property type="entry name" value="Putative Large Serine Recombinase, Chain B, Domain 2"/>
    <property type="match status" value="2"/>
</dbReference>
<organism evidence="4 5">
    <name type="scientific">Butyrivibrio hungatei DSM 14810</name>
    <dbReference type="NCBI Taxonomy" id="1121132"/>
    <lineage>
        <taxon>Bacteria</taxon>
        <taxon>Bacillati</taxon>
        <taxon>Bacillota</taxon>
        <taxon>Clostridia</taxon>
        <taxon>Lachnospirales</taxon>
        <taxon>Lachnospiraceae</taxon>
        <taxon>Butyrivibrio</taxon>
    </lineage>
</organism>
<dbReference type="InterPro" id="IPR006119">
    <property type="entry name" value="Resolv_N"/>
</dbReference>
<dbReference type="CDD" id="cd00338">
    <property type="entry name" value="Ser_Recombinase"/>
    <property type="match status" value="1"/>
</dbReference>
<dbReference type="Gene3D" id="3.40.50.1390">
    <property type="entry name" value="Resolvase, N-terminal catalytic domain"/>
    <property type="match status" value="1"/>
</dbReference>
<dbReference type="SMART" id="SM00857">
    <property type="entry name" value="Resolvase"/>
    <property type="match status" value="1"/>
</dbReference>
<dbReference type="InterPro" id="IPR036162">
    <property type="entry name" value="Resolvase-like_N_sf"/>
</dbReference>